<reference evidence="13 14" key="1">
    <citation type="submission" date="2016-10" db="EMBL/GenBank/DDBJ databases">
        <authorList>
            <person name="de Groot N.N."/>
        </authorList>
    </citation>
    <scope>NUCLEOTIDE SEQUENCE [LARGE SCALE GENOMIC DNA]</scope>
    <source>
        <strain evidence="13 14">DSM 16859</strain>
    </source>
</reference>
<dbReference type="InterPro" id="IPR001926">
    <property type="entry name" value="TrpB-like_PALP"/>
</dbReference>
<comment type="similarity">
    <text evidence="2 11">Belongs to the cysteine synthase/cystathionine beta-synthase family.</text>
</comment>
<evidence type="ECO:0000256" key="8">
    <source>
        <dbReference type="ARBA" id="ARBA00047931"/>
    </source>
</evidence>
<evidence type="ECO:0000313" key="14">
    <source>
        <dbReference type="Proteomes" id="UP000198815"/>
    </source>
</evidence>
<organism evidence="13 14">
    <name type="scientific">Propionibacterium cyclohexanicum</name>
    <dbReference type="NCBI Taxonomy" id="64702"/>
    <lineage>
        <taxon>Bacteria</taxon>
        <taxon>Bacillati</taxon>
        <taxon>Actinomycetota</taxon>
        <taxon>Actinomycetes</taxon>
        <taxon>Propionibacteriales</taxon>
        <taxon>Propionibacteriaceae</taxon>
        <taxon>Propionibacterium</taxon>
    </lineage>
</organism>
<dbReference type="PANTHER" id="PTHR10314">
    <property type="entry name" value="CYSTATHIONINE BETA-SYNTHASE"/>
    <property type="match status" value="1"/>
</dbReference>
<evidence type="ECO:0000256" key="1">
    <source>
        <dbReference type="ARBA" id="ARBA00001933"/>
    </source>
</evidence>
<accession>A0A1H9RET5</accession>
<gene>
    <name evidence="13" type="ORF">SAMN05443377_10718</name>
</gene>
<dbReference type="GO" id="GO:0006535">
    <property type="term" value="P:cysteine biosynthetic process from serine"/>
    <property type="evidence" value="ECO:0007669"/>
    <property type="project" value="UniProtKB-UniRule"/>
</dbReference>
<feature type="binding site" evidence="9">
    <location>
        <position position="270"/>
    </location>
    <ligand>
        <name>pyridoxal 5'-phosphate</name>
        <dbReference type="ChEBI" id="CHEBI:597326"/>
    </ligand>
</feature>
<evidence type="ECO:0000256" key="11">
    <source>
        <dbReference type="RuleBase" id="RU003985"/>
    </source>
</evidence>
<feature type="modified residue" description="N6-(pyridoxal phosphate)lysine" evidence="10">
    <location>
        <position position="48"/>
    </location>
</feature>
<keyword evidence="14" id="KW-1185">Reference proteome</keyword>
<dbReference type="InterPro" id="IPR005856">
    <property type="entry name" value="Cys_synth"/>
</dbReference>
<evidence type="ECO:0000259" key="12">
    <source>
        <dbReference type="Pfam" id="PF00291"/>
    </source>
</evidence>
<dbReference type="Proteomes" id="UP000198815">
    <property type="component" value="Unassembled WGS sequence"/>
</dbReference>
<dbReference type="InterPro" id="IPR036052">
    <property type="entry name" value="TrpB-like_PALP_sf"/>
</dbReference>
<evidence type="ECO:0000256" key="6">
    <source>
        <dbReference type="ARBA" id="ARBA00022898"/>
    </source>
</evidence>
<dbReference type="AlphaFoldDB" id="A0A1H9RET5"/>
<dbReference type="STRING" id="64702.SAMN05443377_10718"/>
<dbReference type="InterPro" id="IPR050214">
    <property type="entry name" value="Cys_Synth/Cystath_Beta-Synth"/>
</dbReference>
<evidence type="ECO:0000256" key="3">
    <source>
        <dbReference type="ARBA" id="ARBA00012681"/>
    </source>
</evidence>
<evidence type="ECO:0000256" key="9">
    <source>
        <dbReference type="PIRSR" id="PIRSR605856-50"/>
    </source>
</evidence>
<keyword evidence="4 11" id="KW-0028">Amino-acid biosynthesis</keyword>
<dbReference type="OrthoDB" id="9805733at2"/>
<evidence type="ECO:0000256" key="5">
    <source>
        <dbReference type="ARBA" id="ARBA00022679"/>
    </source>
</evidence>
<comment type="catalytic activity">
    <reaction evidence="8 11">
        <text>O-acetyl-L-serine + hydrogen sulfide = L-cysteine + acetate</text>
        <dbReference type="Rhea" id="RHEA:14829"/>
        <dbReference type="ChEBI" id="CHEBI:29919"/>
        <dbReference type="ChEBI" id="CHEBI:30089"/>
        <dbReference type="ChEBI" id="CHEBI:35235"/>
        <dbReference type="ChEBI" id="CHEBI:58340"/>
        <dbReference type="EC" id="2.5.1.47"/>
    </reaction>
</comment>
<dbReference type="EMBL" id="FOGZ01000007">
    <property type="protein sequence ID" value="SER71300.1"/>
    <property type="molecule type" value="Genomic_DNA"/>
</dbReference>
<dbReference type="Pfam" id="PF00291">
    <property type="entry name" value="PALP"/>
    <property type="match status" value="1"/>
</dbReference>
<comment type="cofactor">
    <cofactor evidence="1 9 11">
        <name>pyridoxal 5'-phosphate</name>
        <dbReference type="ChEBI" id="CHEBI:597326"/>
    </cofactor>
</comment>
<proteinExistence type="inferred from homology"/>
<evidence type="ECO:0000256" key="10">
    <source>
        <dbReference type="PIRSR" id="PIRSR605856-51"/>
    </source>
</evidence>
<dbReference type="RefSeq" id="WP_091968512.1">
    <property type="nucleotide sequence ID" value="NZ_FOGZ01000007.1"/>
</dbReference>
<evidence type="ECO:0000256" key="2">
    <source>
        <dbReference type="ARBA" id="ARBA00007103"/>
    </source>
</evidence>
<protein>
    <recommendedName>
        <fullName evidence="3 11">Cysteine synthase</fullName>
        <ecNumber evidence="3 11">2.5.1.47</ecNumber>
    </recommendedName>
</protein>
<sequence length="322" mass="33832">MSGIHESITELIGNTPLVRAPHYLEAAGVPEADIAFKLEYFNPAGSVKDRIALSLITDAEERGVLKPGGTIIEPSSGNTGIGLAAVGTARGYKVKIVLPAGVSVERRALIQAYGGEVILTPGPLAIKGSIAYAQKLHEQDPDSFVPDQFSNPANPKIHYETTGPEIWKDTEGKADVLVSGIGTGGTLSGAGKYLKERKPSFTVIGVEPAKSAILNGGKPGPHGLQGIGTGFEPKTLDKSVYDEVLDVSDEDSFAHAKLFGTAEGIFVGISSGSALVAAVELAKRPEYKGKQIIVVLPDSGDRYLSTPLGQFPELPIHEDVEL</sequence>
<dbReference type="Gene3D" id="3.40.50.1100">
    <property type="match status" value="2"/>
</dbReference>
<dbReference type="SUPFAM" id="SSF53686">
    <property type="entry name" value="Tryptophan synthase beta subunit-like PLP-dependent enzymes"/>
    <property type="match status" value="1"/>
</dbReference>
<keyword evidence="5 11" id="KW-0808">Transferase</keyword>
<evidence type="ECO:0000256" key="4">
    <source>
        <dbReference type="ARBA" id="ARBA00022605"/>
    </source>
</evidence>
<dbReference type="CDD" id="cd01561">
    <property type="entry name" value="CBS_like"/>
    <property type="match status" value="1"/>
</dbReference>
<keyword evidence="6 9" id="KW-0663">Pyridoxal phosphate</keyword>
<feature type="binding site" evidence="9">
    <location>
        <begin position="182"/>
        <end position="186"/>
    </location>
    <ligand>
        <name>pyridoxal 5'-phosphate</name>
        <dbReference type="ChEBI" id="CHEBI:597326"/>
    </ligand>
</feature>
<name>A0A1H9RET5_9ACTN</name>
<dbReference type="NCBIfam" id="TIGR01136">
    <property type="entry name" value="cysKM"/>
    <property type="match status" value="1"/>
</dbReference>
<feature type="domain" description="Tryptophan synthase beta chain-like PALP" evidence="12">
    <location>
        <begin position="8"/>
        <end position="298"/>
    </location>
</feature>
<dbReference type="FunFam" id="3.40.50.1100:FF:000006">
    <property type="entry name" value="Cysteine synthase"/>
    <property type="match status" value="1"/>
</dbReference>
<dbReference type="GO" id="GO:0004124">
    <property type="term" value="F:cysteine synthase activity"/>
    <property type="evidence" value="ECO:0007669"/>
    <property type="project" value="UniProtKB-UniRule"/>
</dbReference>
<dbReference type="InterPro" id="IPR001216">
    <property type="entry name" value="P-phosphate_BS"/>
</dbReference>
<evidence type="ECO:0000313" key="13">
    <source>
        <dbReference type="EMBL" id="SER71300.1"/>
    </source>
</evidence>
<evidence type="ECO:0000256" key="7">
    <source>
        <dbReference type="ARBA" id="ARBA00023192"/>
    </source>
</evidence>
<dbReference type="NCBIfam" id="TIGR01139">
    <property type="entry name" value="cysK"/>
    <property type="match status" value="1"/>
</dbReference>
<dbReference type="PROSITE" id="PS00901">
    <property type="entry name" value="CYS_SYNTHASE"/>
    <property type="match status" value="1"/>
</dbReference>
<feature type="binding site" evidence="9">
    <location>
        <position position="78"/>
    </location>
    <ligand>
        <name>pyridoxal 5'-phosphate</name>
        <dbReference type="ChEBI" id="CHEBI:597326"/>
    </ligand>
</feature>
<keyword evidence="7 11" id="KW-0198">Cysteine biosynthesis</keyword>
<dbReference type="InterPro" id="IPR005859">
    <property type="entry name" value="CysK"/>
</dbReference>
<dbReference type="EC" id="2.5.1.47" evidence="3 11"/>